<evidence type="ECO:0000256" key="2">
    <source>
        <dbReference type="ARBA" id="ARBA00004286"/>
    </source>
</evidence>
<dbReference type="InterPro" id="IPR036570">
    <property type="entry name" value="HORMA_dom_sf"/>
</dbReference>
<dbReference type="EMBL" id="CAEFZW010000001">
    <property type="protein sequence ID" value="CAB4252236.1"/>
    <property type="molecule type" value="Genomic_DNA"/>
</dbReference>
<protein>
    <submittedName>
        <fullName evidence="7">Similar to Saccharomyces cerevisiae YIL072W HOP1 Meiosis-specific DNA binding protein that displays Red1p dependent localization to the unsynapsed axial-lateral elements of the synaptonemal complex</fullName>
    </submittedName>
</protein>
<dbReference type="SUPFAM" id="SSF56019">
    <property type="entry name" value="The spindle assembly checkpoint protein mad2"/>
    <property type="match status" value="1"/>
</dbReference>
<dbReference type="InterPro" id="IPR051294">
    <property type="entry name" value="HORMA_MeioticProgression"/>
</dbReference>
<dbReference type="GO" id="GO:0007130">
    <property type="term" value="P:synaptonemal complex assembly"/>
    <property type="evidence" value="ECO:0007669"/>
    <property type="project" value="TreeGrafter"/>
</dbReference>
<evidence type="ECO:0000256" key="1">
    <source>
        <dbReference type="ARBA" id="ARBA00004123"/>
    </source>
</evidence>
<evidence type="ECO:0000313" key="8">
    <source>
        <dbReference type="Proteomes" id="UP000644660"/>
    </source>
</evidence>
<feature type="domain" description="HORMA" evidence="6">
    <location>
        <begin position="20"/>
        <end position="248"/>
    </location>
</feature>
<dbReference type="GeneID" id="64855359"/>
<keyword evidence="5" id="KW-0469">Meiosis</keyword>
<dbReference type="PROSITE" id="PS50815">
    <property type="entry name" value="HORMA"/>
    <property type="match status" value="1"/>
</dbReference>
<dbReference type="Proteomes" id="UP000644660">
    <property type="component" value="Unassembled WGS sequence"/>
</dbReference>
<dbReference type="GO" id="GO:0051598">
    <property type="term" value="P:meiotic recombination checkpoint signaling"/>
    <property type="evidence" value="ECO:0007669"/>
    <property type="project" value="TreeGrafter"/>
</dbReference>
<dbReference type="GO" id="GO:0005694">
    <property type="term" value="C:chromosome"/>
    <property type="evidence" value="ECO:0007669"/>
    <property type="project" value="UniProtKB-SubCell"/>
</dbReference>
<comment type="subcellular location">
    <subcellularLocation>
        <location evidence="2">Chromosome</location>
    </subcellularLocation>
    <subcellularLocation>
        <location evidence="1">Nucleus</location>
    </subcellularLocation>
</comment>
<accession>A0A8H2ZEF5</accession>
<dbReference type="AlphaFoldDB" id="A0A8H2ZEF5"/>
<dbReference type="PANTHER" id="PTHR48225">
    <property type="entry name" value="HORMA DOMAIN-CONTAINING PROTEIN 1"/>
    <property type="match status" value="1"/>
</dbReference>
<proteinExistence type="predicted"/>
<keyword evidence="4" id="KW-0539">Nucleus</keyword>
<dbReference type="Pfam" id="PF02301">
    <property type="entry name" value="HORMA"/>
    <property type="match status" value="1"/>
</dbReference>
<keyword evidence="8" id="KW-1185">Reference proteome</keyword>
<dbReference type="RefSeq" id="XP_041404274.1">
    <property type="nucleotide sequence ID" value="XM_041548340.1"/>
</dbReference>
<evidence type="ECO:0000256" key="4">
    <source>
        <dbReference type="ARBA" id="ARBA00023242"/>
    </source>
</evidence>
<dbReference type="InterPro" id="IPR003511">
    <property type="entry name" value="HORMA_dom"/>
</dbReference>
<dbReference type="PANTHER" id="PTHR48225:SF7">
    <property type="entry name" value="MEIOSIS-SPECIFIC PROTEIN HOP1"/>
    <property type="match status" value="1"/>
</dbReference>
<gene>
    <name evidence="7" type="ORF">KABA2_01S09064</name>
</gene>
<keyword evidence="3" id="KW-0158">Chromosome</keyword>
<comment type="caution">
    <text evidence="7">The sequence shown here is derived from an EMBL/GenBank/DDBJ whole genome shotgun (WGS) entry which is preliminary data.</text>
</comment>
<evidence type="ECO:0000256" key="3">
    <source>
        <dbReference type="ARBA" id="ARBA00022454"/>
    </source>
</evidence>
<reference evidence="7 8" key="1">
    <citation type="submission" date="2020-05" db="EMBL/GenBank/DDBJ databases">
        <authorList>
            <person name="Casaregola S."/>
            <person name="Devillers H."/>
            <person name="Grondin C."/>
        </authorList>
    </citation>
    <scope>NUCLEOTIDE SEQUENCE [LARGE SCALE GENOMIC DNA]</scope>
    <source>
        <strain evidence="7 8">CLIB 1767</strain>
    </source>
</reference>
<evidence type="ECO:0000259" key="6">
    <source>
        <dbReference type="PROSITE" id="PS50815"/>
    </source>
</evidence>
<dbReference type="Gene3D" id="3.30.900.10">
    <property type="entry name" value="HORMA domain"/>
    <property type="match status" value="1"/>
</dbReference>
<name>A0A8H2ZEF5_9SACH</name>
<sequence length="612" mass="70450">MSTNQMLAIKQETKTVISTEQSQKLMQTMLTMSFGCLAFLRGLFPDENFVDQRFVPAKSEKDYNKNLTSHANSIKIKTLVRGKSNDVNMLLDWLEKGVFQSIKLECLKTLSLGIYLNENEPANLCENYIFNFEYFENNSVQLKLDSNIKNNLNNSNSTISLLDSRKMAQQLMRRFIIITQSLEPLPQKKFLSMRLLFNDNAKDDFQPEFFKDASFDKRATLKVPIDTSLSTFVAGTLNTNHHNLKMNVYSTVINENNNSNNNELNTLKEENDFMIIDPFEIEAENDTDTLQQKVIDNSQSRTTNMLGKFLQSTQPRMEETQIVIKDYGNNLEDKKSKTVNCDCQVSCHISATSIKHCKTCGRYVHGICYGNYHREKIPKCFNCILGKSFGYSSNEFKDLMAARKCFRYLVRLQKIPTSVSSIVEDLVTDEPITDEIKERFAFIFSLFLYDEIIIINNEQEQKHISSSVRCRTATMTFDIPNIKTPFSTAIDPHKNYSIKFICNTDSTHACYGEVIPESTKQVNDWLREISELKDKIIDNLPDSCDITKLIVQDTDTQDRVSVGERKRKNLDLEEYLQDEQSSIIKYSLPPQVLPPKKVQKISISKKSLKSDW</sequence>
<evidence type="ECO:0000256" key="5">
    <source>
        <dbReference type="ARBA" id="ARBA00023254"/>
    </source>
</evidence>
<organism evidence="7 8">
    <name type="scientific">Maudiozyma barnettii</name>
    <dbReference type="NCBI Taxonomy" id="61262"/>
    <lineage>
        <taxon>Eukaryota</taxon>
        <taxon>Fungi</taxon>
        <taxon>Dikarya</taxon>
        <taxon>Ascomycota</taxon>
        <taxon>Saccharomycotina</taxon>
        <taxon>Saccharomycetes</taxon>
        <taxon>Saccharomycetales</taxon>
        <taxon>Saccharomycetaceae</taxon>
        <taxon>Maudiozyma</taxon>
    </lineage>
</organism>
<evidence type="ECO:0000313" key="7">
    <source>
        <dbReference type="EMBL" id="CAB4252236.1"/>
    </source>
</evidence>
<dbReference type="GO" id="GO:0005634">
    <property type="term" value="C:nucleus"/>
    <property type="evidence" value="ECO:0007669"/>
    <property type="project" value="UniProtKB-SubCell"/>
</dbReference>